<sequence>MQLITSILRGLQAIFAIIVFGISVDLARSQHTDFQPVPAATGYAAFCGGFGIVVALVGIASLFASSLEGIITWALDGLSALTMLAAGIAYTVLLRNTSCSNPLETARNSLVNGGCDDLGDDTFCWYGPEKWKSRCTSARADSAFMFISFVTCLGVVGYSFFVARGGRGGSKGVSYA</sequence>
<dbReference type="InterPro" id="IPR008253">
    <property type="entry name" value="Marvel"/>
</dbReference>
<name>A0ABR4LWK5_9EURO</name>
<comment type="caution">
    <text evidence="7">The sequence shown here is derived from an EMBL/GenBank/DDBJ whole genome shotgun (WGS) entry which is preliminary data.</text>
</comment>
<feature type="transmembrane region" description="Helical" evidence="5">
    <location>
        <begin position="6"/>
        <end position="27"/>
    </location>
</feature>
<evidence type="ECO:0000259" key="6">
    <source>
        <dbReference type="Pfam" id="PF01284"/>
    </source>
</evidence>
<evidence type="ECO:0000256" key="2">
    <source>
        <dbReference type="ARBA" id="ARBA00022692"/>
    </source>
</evidence>
<dbReference type="EMBL" id="JBFXLQ010000017">
    <property type="protein sequence ID" value="KAL2867763.1"/>
    <property type="molecule type" value="Genomic_DNA"/>
</dbReference>
<evidence type="ECO:0000256" key="5">
    <source>
        <dbReference type="SAM" id="Phobius"/>
    </source>
</evidence>
<evidence type="ECO:0000256" key="3">
    <source>
        <dbReference type="ARBA" id="ARBA00022989"/>
    </source>
</evidence>
<dbReference type="GeneID" id="98144064"/>
<accession>A0ABR4LWK5</accession>
<keyword evidence="3 5" id="KW-1133">Transmembrane helix</keyword>
<keyword evidence="2 5" id="KW-0812">Transmembrane</keyword>
<gene>
    <name evidence="7" type="ORF">BJX67DRAFT_352209</name>
</gene>
<dbReference type="PANTHER" id="PTHR28165:SF2">
    <property type="entry name" value="MARVEL DOMAIN-CONTAINING PROTEIN"/>
    <property type="match status" value="1"/>
</dbReference>
<evidence type="ECO:0000256" key="4">
    <source>
        <dbReference type="ARBA" id="ARBA00023136"/>
    </source>
</evidence>
<feature type="transmembrane region" description="Helical" evidence="5">
    <location>
        <begin position="142"/>
        <end position="161"/>
    </location>
</feature>
<keyword evidence="8" id="KW-1185">Reference proteome</keyword>
<evidence type="ECO:0000313" key="8">
    <source>
        <dbReference type="Proteomes" id="UP001610432"/>
    </source>
</evidence>
<dbReference type="InterPro" id="IPR052649">
    <property type="entry name" value="NCE102-like"/>
</dbReference>
<dbReference type="PANTHER" id="PTHR28165">
    <property type="entry name" value="NON-CLASSICAL EXPORT PROTEIN 2-RELATED"/>
    <property type="match status" value="1"/>
</dbReference>
<protein>
    <submittedName>
        <fullName evidence="7">Marvel domain-containing protein</fullName>
    </submittedName>
</protein>
<feature type="transmembrane region" description="Helical" evidence="5">
    <location>
        <begin position="70"/>
        <end position="93"/>
    </location>
</feature>
<dbReference type="Proteomes" id="UP001610432">
    <property type="component" value="Unassembled WGS sequence"/>
</dbReference>
<evidence type="ECO:0000256" key="1">
    <source>
        <dbReference type="ARBA" id="ARBA00004141"/>
    </source>
</evidence>
<organism evidence="7 8">
    <name type="scientific">Aspergillus lucknowensis</name>
    <dbReference type="NCBI Taxonomy" id="176173"/>
    <lineage>
        <taxon>Eukaryota</taxon>
        <taxon>Fungi</taxon>
        <taxon>Dikarya</taxon>
        <taxon>Ascomycota</taxon>
        <taxon>Pezizomycotina</taxon>
        <taxon>Eurotiomycetes</taxon>
        <taxon>Eurotiomycetidae</taxon>
        <taxon>Eurotiales</taxon>
        <taxon>Aspergillaceae</taxon>
        <taxon>Aspergillus</taxon>
        <taxon>Aspergillus subgen. Nidulantes</taxon>
    </lineage>
</organism>
<evidence type="ECO:0000313" key="7">
    <source>
        <dbReference type="EMBL" id="KAL2867763.1"/>
    </source>
</evidence>
<keyword evidence="4 5" id="KW-0472">Membrane</keyword>
<reference evidence="7 8" key="1">
    <citation type="submission" date="2024-07" db="EMBL/GenBank/DDBJ databases">
        <title>Section-level genome sequencing and comparative genomics of Aspergillus sections Usti and Cavernicolus.</title>
        <authorList>
            <consortium name="Lawrence Berkeley National Laboratory"/>
            <person name="Nybo J.L."/>
            <person name="Vesth T.C."/>
            <person name="Theobald S."/>
            <person name="Frisvad J.C."/>
            <person name="Larsen T.O."/>
            <person name="Kjaerboelling I."/>
            <person name="Rothschild-Mancinelli K."/>
            <person name="Lyhne E.K."/>
            <person name="Kogle M.E."/>
            <person name="Barry K."/>
            <person name="Clum A."/>
            <person name="Na H."/>
            <person name="Ledsgaard L."/>
            <person name="Lin J."/>
            <person name="Lipzen A."/>
            <person name="Kuo A."/>
            <person name="Riley R."/>
            <person name="Mondo S."/>
            <person name="Labutti K."/>
            <person name="Haridas S."/>
            <person name="Pangalinan J."/>
            <person name="Salamov A.A."/>
            <person name="Simmons B.A."/>
            <person name="Magnuson J.K."/>
            <person name="Chen J."/>
            <person name="Drula E."/>
            <person name="Henrissat B."/>
            <person name="Wiebenga A."/>
            <person name="Lubbers R.J."/>
            <person name="Gomes A.C."/>
            <person name="Macurrencykelacurrency M.R."/>
            <person name="Stajich J."/>
            <person name="Grigoriev I.V."/>
            <person name="Mortensen U.H."/>
            <person name="De Vries R.P."/>
            <person name="Baker S.E."/>
            <person name="Andersen M.R."/>
        </authorList>
    </citation>
    <scope>NUCLEOTIDE SEQUENCE [LARGE SCALE GENOMIC DNA]</scope>
    <source>
        <strain evidence="7 8">CBS 449.75</strain>
    </source>
</reference>
<feature type="transmembrane region" description="Helical" evidence="5">
    <location>
        <begin position="39"/>
        <end position="64"/>
    </location>
</feature>
<dbReference type="Pfam" id="PF01284">
    <property type="entry name" value="MARVEL"/>
    <property type="match status" value="1"/>
</dbReference>
<dbReference type="RefSeq" id="XP_070886742.1">
    <property type="nucleotide sequence ID" value="XM_071028992.1"/>
</dbReference>
<comment type="subcellular location">
    <subcellularLocation>
        <location evidence="1">Membrane</location>
        <topology evidence="1">Multi-pass membrane protein</topology>
    </subcellularLocation>
</comment>
<proteinExistence type="predicted"/>
<feature type="domain" description="MARVEL" evidence="6">
    <location>
        <begin position="4"/>
        <end position="154"/>
    </location>
</feature>